<keyword evidence="3" id="KW-1185">Reference proteome</keyword>
<dbReference type="RefSeq" id="WP_006499488.1">
    <property type="nucleotide sequence ID" value="NZ_CP011013.1"/>
</dbReference>
<keyword evidence="1" id="KW-0812">Transmembrane</keyword>
<dbReference type="EMBL" id="CP011013">
    <property type="protein sequence ID" value="AJT50591.1"/>
    <property type="molecule type" value="Genomic_DNA"/>
</dbReference>
<sequence>MIRNDDYQCHSRAYLREKRLQDTIKGNWGNEEVAEEKRSDQQKTGDALMLPVVILILLAAGWVAFEILRGLSL</sequence>
<keyword evidence="1" id="KW-0472">Membrane</keyword>
<accession>A0A0D4CL48</accession>
<protein>
    <submittedName>
        <fullName evidence="2">Uncharacterized protein</fullName>
    </submittedName>
</protein>
<reference evidence="2 3" key="1">
    <citation type="journal article" date="2012" name="J. Bacteriol.">
        <title>Genome sequence of Lactobacillus mucosae LM1, isolated from piglet feces.</title>
        <authorList>
            <person name="Lee J.H."/>
            <person name="Valeriano V.D."/>
            <person name="Shin Y.R."/>
            <person name="Chae J.P."/>
            <person name="Kim G.B."/>
            <person name="Ham J.S."/>
            <person name="Chun J."/>
            <person name="Kang D.K."/>
        </authorList>
    </citation>
    <scope>NUCLEOTIDE SEQUENCE [LARGE SCALE GENOMIC DNA]</scope>
    <source>
        <strain evidence="2 3">LM1</strain>
    </source>
</reference>
<keyword evidence="1" id="KW-1133">Transmembrane helix</keyword>
<dbReference type="STRING" id="1130798.LBLM1_05770"/>
<name>A0A0D4CL48_LIMMU</name>
<dbReference type="HOGENOM" id="CLU_2700114_0_0_9"/>
<evidence type="ECO:0000256" key="1">
    <source>
        <dbReference type="SAM" id="Phobius"/>
    </source>
</evidence>
<evidence type="ECO:0000313" key="2">
    <source>
        <dbReference type="EMBL" id="AJT50591.1"/>
    </source>
</evidence>
<dbReference type="KEGG" id="lmu:LBLM1_05770"/>
<dbReference type="Proteomes" id="UP000003645">
    <property type="component" value="Chromosome"/>
</dbReference>
<proteinExistence type="predicted"/>
<organism evidence="2 3">
    <name type="scientific">Limosilactobacillus mucosae LM1</name>
    <dbReference type="NCBI Taxonomy" id="1130798"/>
    <lineage>
        <taxon>Bacteria</taxon>
        <taxon>Bacillati</taxon>
        <taxon>Bacillota</taxon>
        <taxon>Bacilli</taxon>
        <taxon>Lactobacillales</taxon>
        <taxon>Lactobacillaceae</taxon>
        <taxon>Limosilactobacillus</taxon>
    </lineage>
</organism>
<dbReference type="AlphaFoldDB" id="A0A0D4CL48"/>
<gene>
    <name evidence="2" type="ORF">LBLM1_05770</name>
</gene>
<evidence type="ECO:0000313" key="3">
    <source>
        <dbReference type="Proteomes" id="UP000003645"/>
    </source>
</evidence>
<feature type="transmembrane region" description="Helical" evidence="1">
    <location>
        <begin position="47"/>
        <end position="65"/>
    </location>
</feature>